<keyword evidence="1" id="KW-0732">Signal</keyword>
<keyword evidence="3" id="KW-1185">Reference proteome</keyword>
<evidence type="ECO:0000313" key="3">
    <source>
        <dbReference type="Proteomes" id="UP001597394"/>
    </source>
</evidence>
<accession>A0ABW5K859</accession>
<dbReference type="EMBL" id="JBHULG010000002">
    <property type="protein sequence ID" value="MFD2545093.1"/>
    <property type="molecule type" value="Genomic_DNA"/>
</dbReference>
<evidence type="ECO:0000313" key="2">
    <source>
        <dbReference type="EMBL" id="MFD2545093.1"/>
    </source>
</evidence>
<protein>
    <submittedName>
        <fullName evidence="2">Uncharacterized protein</fullName>
    </submittedName>
</protein>
<feature type="signal peptide" evidence="1">
    <location>
        <begin position="1"/>
        <end position="19"/>
    </location>
</feature>
<feature type="chain" id="PRO_5046165850" evidence="1">
    <location>
        <begin position="20"/>
        <end position="86"/>
    </location>
</feature>
<comment type="caution">
    <text evidence="2">The sequence shown here is derived from an EMBL/GenBank/DDBJ whole genome shotgun (WGS) entry which is preliminary data.</text>
</comment>
<proteinExistence type="predicted"/>
<reference evidence="3" key="1">
    <citation type="journal article" date="2019" name="Int. J. Syst. Evol. Microbiol.">
        <title>The Global Catalogue of Microorganisms (GCM) 10K type strain sequencing project: providing services to taxonomists for standard genome sequencing and annotation.</title>
        <authorList>
            <consortium name="The Broad Institute Genomics Platform"/>
            <consortium name="The Broad Institute Genome Sequencing Center for Infectious Disease"/>
            <person name="Wu L."/>
            <person name="Ma J."/>
        </authorList>
    </citation>
    <scope>NUCLEOTIDE SEQUENCE [LARGE SCALE GENOMIC DNA]</scope>
    <source>
        <strain evidence="3">KCTC 52204</strain>
    </source>
</reference>
<sequence>MKKYITLTALLLLTGFSSAQSSERFYDTESTYKTTAAAADPGTGGGIGGEDPVPAPIDDYLPALLIVALAMTAYYARKLGVKRLRG</sequence>
<organism evidence="2 3">
    <name type="scientific">Kaistella montana</name>
    <dbReference type="NCBI Taxonomy" id="1849733"/>
    <lineage>
        <taxon>Bacteria</taxon>
        <taxon>Pseudomonadati</taxon>
        <taxon>Bacteroidota</taxon>
        <taxon>Flavobacteriia</taxon>
        <taxon>Flavobacteriales</taxon>
        <taxon>Weeksellaceae</taxon>
        <taxon>Chryseobacterium group</taxon>
        <taxon>Kaistella</taxon>
    </lineage>
</organism>
<evidence type="ECO:0000256" key="1">
    <source>
        <dbReference type="SAM" id="SignalP"/>
    </source>
</evidence>
<dbReference type="RefSeq" id="WP_255928823.1">
    <property type="nucleotide sequence ID" value="NZ_JANFQP010000002.1"/>
</dbReference>
<name>A0ABW5K859_9FLAO</name>
<gene>
    <name evidence="2" type="ORF">ACFSO8_06410</name>
</gene>
<dbReference type="Proteomes" id="UP001597394">
    <property type="component" value="Unassembled WGS sequence"/>
</dbReference>